<dbReference type="Proteomes" id="UP000037405">
    <property type="component" value="Unassembled WGS sequence"/>
</dbReference>
<comment type="caution">
    <text evidence="2">The sequence shown here is derived from an EMBL/GenBank/DDBJ whole genome shotgun (WGS) entry which is preliminary data.</text>
</comment>
<evidence type="ECO:0000256" key="1">
    <source>
        <dbReference type="SAM" id="MobiDB-lite"/>
    </source>
</evidence>
<feature type="compositionally biased region" description="Basic and acidic residues" evidence="1">
    <location>
        <begin position="182"/>
        <end position="192"/>
    </location>
</feature>
<dbReference type="OrthoDB" id="2560527at2"/>
<dbReference type="STRING" id="189381.GCA_900166615_00541"/>
<sequence length="239" mass="26623">MKIVLIWYVTILTGMYLTSETTAQFNDIEVIANSIHVKWDVEPEEEEGWDKSSFKFVTIKGDCTKIEATFTNEGSGDARGPLRYKVQWAPGGNGKDGTIVKQEVLQRGLKSGESITLTHKPDKDGKYRFTLFQHPDHPGKSEPTGDLTIGKCAKPKAVEKLEKAEKETDKSQSVEETLPNSDADKQEAASEKEEQESNQTNKQSTSIEEKPTEESEEVPPSNDDAKKEGEESVEKVSEQ</sequence>
<evidence type="ECO:0000313" key="2">
    <source>
        <dbReference type="EMBL" id="KON82822.1"/>
    </source>
</evidence>
<evidence type="ECO:0000313" key="3">
    <source>
        <dbReference type="Proteomes" id="UP000037405"/>
    </source>
</evidence>
<feature type="compositionally biased region" description="Basic and acidic residues" evidence="1">
    <location>
        <begin position="223"/>
        <end position="239"/>
    </location>
</feature>
<proteinExistence type="predicted"/>
<dbReference type="PATRIC" id="fig|189381.12.peg.3172"/>
<accession>A0A0M0FZK6</accession>
<name>A0A0M0FZK6_9BACI</name>
<feature type="region of interest" description="Disordered" evidence="1">
    <location>
        <begin position="115"/>
        <end position="239"/>
    </location>
</feature>
<feature type="compositionally biased region" description="Basic and acidic residues" evidence="1">
    <location>
        <begin position="156"/>
        <end position="173"/>
    </location>
</feature>
<organism evidence="2 3">
    <name type="scientific">Rossellomorea marisflavi</name>
    <dbReference type="NCBI Taxonomy" id="189381"/>
    <lineage>
        <taxon>Bacteria</taxon>
        <taxon>Bacillati</taxon>
        <taxon>Bacillota</taxon>
        <taxon>Bacilli</taxon>
        <taxon>Bacillales</taxon>
        <taxon>Bacillaceae</taxon>
        <taxon>Rossellomorea</taxon>
    </lineage>
</organism>
<keyword evidence="3" id="KW-1185">Reference proteome</keyword>
<dbReference type="EMBL" id="LGUE01000008">
    <property type="protein sequence ID" value="KON82822.1"/>
    <property type="molecule type" value="Genomic_DNA"/>
</dbReference>
<reference evidence="3" key="1">
    <citation type="submission" date="2015-07" db="EMBL/GenBank/DDBJ databases">
        <title>Fjat-14235 jcm11544.</title>
        <authorList>
            <person name="Liu B."/>
            <person name="Wang J."/>
            <person name="Zhu Y."/>
            <person name="Liu G."/>
            <person name="Chen Q."/>
            <person name="Chen Z."/>
            <person name="Lan J."/>
            <person name="Che J."/>
            <person name="Ge C."/>
            <person name="Shi H."/>
            <person name="Pan Z."/>
            <person name="Liu X."/>
        </authorList>
    </citation>
    <scope>NUCLEOTIDE SEQUENCE [LARGE SCALE GENOMIC DNA]</scope>
    <source>
        <strain evidence="3">JCM 11544</strain>
    </source>
</reference>
<dbReference type="AlphaFoldDB" id="A0A0M0FZK6"/>
<protein>
    <submittedName>
        <fullName evidence="2">Uncharacterized protein</fullName>
    </submittedName>
</protein>
<gene>
    <name evidence="2" type="ORF">AF331_18370</name>
</gene>